<dbReference type="EMBL" id="JAMPKK010000005">
    <property type="protein sequence ID" value="MEP0863569.1"/>
    <property type="molecule type" value="Genomic_DNA"/>
</dbReference>
<dbReference type="InterPro" id="IPR024983">
    <property type="entry name" value="CHAT_dom"/>
</dbReference>
<accession>A0ABV0JJF9</accession>
<organism evidence="4 5">
    <name type="scientific">Funiculus sociatus GB2-A5</name>
    <dbReference type="NCBI Taxonomy" id="2933946"/>
    <lineage>
        <taxon>Bacteria</taxon>
        <taxon>Bacillati</taxon>
        <taxon>Cyanobacteriota</taxon>
        <taxon>Cyanophyceae</taxon>
        <taxon>Coleofasciculales</taxon>
        <taxon>Coleofasciculaceae</taxon>
        <taxon>Funiculus</taxon>
    </lineage>
</organism>
<keyword evidence="1" id="KW-0802">TPR repeat</keyword>
<dbReference type="Proteomes" id="UP001442494">
    <property type="component" value="Unassembled WGS sequence"/>
</dbReference>
<dbReference type="SUPFAM" id="SSF48452">
    <property type="entry name" value="TPR-like"/>
    <property type="match status" value="2"/>
</dbReference>
<feature type="repeat" description="TPR" evidence="1">
    <location>
        <begin position="178"/>
        <end position="211"/>
    </location>
</feature>
<reference evidence="4 5" key="1">
    <citation type="submission" date="2022-04" db="EMBL/GenBank/DDBJ databases">
        <title>Positive selection, recombination, and allopatry shape intraspecific diversity of widespread and dominant cyanobacteria.</title>
        <authorList>
            <person name="Wei J."/>
            <person name="Shu W."/>
            <person name="Hu C."/>
        </authorList>
    </citation>
    <scope>NUCLEOTIDE SEQUENCE [LARGE SCALE GENOMIC DNA]</scope>
    <source>
        <strain evidence="4 5">GB2-A5</strain>
    </source>
</reference>
<dbReference type="Pfam" id="PF12770">
    <property type="entry name" value="CHAT"/>
    <property type="match status" value="1"/>
</dbReference>
<dbReference type="PROSITE" id="PS50005">
    <property type="entry name" value="TPR"/>
    <property type="match status" value="3"/>
</dbReference>
<dbReference type="InterPro" id="IPR019734">
    <property type="entry name" value="TPR_rpt"/>
</dbReference>
<feature type="domain" description="CHAT" evidence="3">
    <location>
        <begin position="611"/>
        <end position="876"/>
    </location>
</feature>
<sequence length="878" mass="96612">MPIKSAEVSVATQPFSDKADLTPQGPSLSGKGEKLHTPVLVGERLTEKYWVATHQTSVIASTSSVALVQQGIERYQVGNFTEAIALWQQALAQTKQAKDRAVIHTNLAVAYRQTGKIDRAIASWEQAIQIYAKDGKSDRQIAKLLTEQAQAYSDLGQYRKAIALLQPAIKISDKSTQAAAQGALGNAYWALGDYDQALAAHDASLKIARELQSNNLQSTALNNRGNVYLSRAERYRYQATLARLEGDPQFKELTKLAENDVDSAQSSFQESVEVGGSGAAIQALLNLNRLLERSPSPNLAEIANNRNSALALIEQAPDSRDKAYALINIADSLKRQNSTEEAANRISEFPVWILEKALTIAKNIGDSRAESFALGSLGNLYEVSREYEKALLLTGEAQLAAQKVNAADSLYRWQWQAGRIYKAIDKQSQAIASFKGAIATLQSIRGDIVVANKELQFNFRDDVEPVYRGLMELLLATENQLYGRSIAAEDSKLVAQDNSRNASPQLKDNSLKTVIGTLESLKLAELQNFFGDDCVQVALNNNQRNGAISDANAAAIYSVILDDRTEMIFQRPDGTMSSYKVEIGKQQLEKEIELLRNLLENRGSEEYLIQAQKVYNLLIRPMEADLAASKLRTLVFINDGVMRQIPMSALHDGKEFLIQKYAIATTPSINLTNSQSQDRRKLKALIMGLTVEKPPFAPLMNVEAEVKAVKQILGGTPLVDNAFTLENLQTQLQQDSYPVVHMATHGKFGVDAENTFLLGYDEQISIEQIDNLLRSRPGKPAVKLLTLSACQTAAGDNRSALGIAGVAVRAGVESAVATLWFINDEATVPLIEEFYRQLSQPGITKVEALQKAQLKMIANFDYNHPALWSPFILIGNWL</sequence>
<evidence type="ECO:0000259" key="3">
    <source>
        <dbReference type="Pfam" id="PF12770"/>
    </source>
</evidence>
<evidence type="ECO:0000313" key="5">
    <source>
        <dbReference type="Proteomes" id="UP001442494"/>
    </source>
</evidence>
<comment type="caution">
    <text evidence="4">The sequence shown here is derived from an EMBL/GenBank/DDBJ whole genome shotgun (WGS) entry which is preliminary data.</text>
</comment>
<feature type="repeat" description="TPR" evidence="1">
    <location>
        <begin position="142"/>
        <end position="175"/>
    </location>
</feature>
<keyword evidence="5" id="KW-1185">Reference proteome</keyword>
<evidence type="ECO:0000256" key="2">
    <source>
        <dbReference type="SAM" id="MobiDB-lite"/>
    </source>
</evidence>
<evidence type="ECO:0000256" key="1">
    <source>
        <dbReference type="PROSITE-ProRule" id="PRU00339"/>
    </source>
</evidence>
<dbReference type="Gene3D" id="1.25.40.10">
    <property type="entry name" value="Tetratricopeptide repeat domain"/>
    <property type="match status" value="2"/>
</dbReference>
<feature type="repeat" description="TPR" evidence="1">
    <location>
        <begin position="101"/>
        <end position="134"/>
    </location>
</feature>
<dbReference type="Pfam" id="PF13424">
    <property type="entry name" value="TPR_12"/>
    <property type="match status" value="2"/>
</dbReference>
<protein>
    <submittedName>
        <fullName evidence="4">CHAT domain-containing protein</fullName>
    </submittedName>
</protein>
<dbReference type="SMART" id="SM00028">
    <property type="entry name" value="TPR"/>
    <property type="match status" value="5"/>
</dbReference>
<evidence type="ECO:0000313" key="4">
    <source>
        <dbReference type="EMBL" id="MEP0863569.1"/>
    </source>
</evidence>
<dbReference type="PANTHER" id="PTHR10098:SF112">
    <property type="entry name" value="SLR0380 PROTEIN"/>
    <property type="match status" value="1"/>
</dbReference>
<dbReference type="InterPro" id="IPR011990">
    <property type="entry name" value="TPR-like_helical_dom_sf"/>
</dbReference>
<gene>
    <name evidence="4" type="ORF">NDI37_03700</name>
</gene>
<feature type="region of interest" description="Disordered" evidence="2">
    <location>
        <begin position="1"/>
        <end position="34"/>
    </location>
</feature>
<proteinExistence type="predicted"/>
<dbReference type="PANTHER" id="PTHR10098">
    <property type="entry name" value="RAPSYN-RELATED"/>
    <property type="match status" value="1"/>
</dbReference>
<name>A0ABV0JJF9_9CYAN</name>